<name>A0A2H3CZE2_ARMGA</name>
<dbReference type="AlphaFoldDB" id="A0A2H3CZE2"/>
<protein>
    <submittedName>
        <fullName evidence="1">Uncharacterized protein</fullName>
    </submittedName>
</protein>
<dbReference type="Proteomes" id="UP000217790">
    <property type="component" value="Unassembled WGS sequence"/>
</dbReference>
<dbReference type="InParanoid" id="A0A2H3CZE2"/>
<accession>A0A2H3CZE2</accession>
<organism evidence="1 2">
    <name type="scientific">Armillaria gallica</name>
    <name type="common">Bulbous honey fungus</name>
    <name type="synonym">Armillaria bulbosa</name>
    <dbReference type="NCBI Taxonomy" id="47427"/>
    <lineage>
        <taxon>Eukaryota</taxon>
        <taxon>Fungi</taxon>
        <taxon>Dikarya</taxon>
        <taxon>Basidiomycota</taxon>
        <taxon>Agaricomycotina</taxon>
        <taxon>Agaricomycetes</taxon>
        <taxon>Agaricomycetidae</taxon>
        <taxon>Agaricales</taxon>
        <taxon>Marasmiineae</taxon>
        <taxon>Physalacriaceae</taxon>
        <taxon>Armillaria</taxon>
    </lineage>
</organism>
<dbReference type="EMBL" id="KZ293697">
    <property type="protein sequence ID" value="PBK84562.1"/>
    <property type="molecule type" value="Genomic_DNA"/>
</dbReference>
<reference evidence="2" key="1">
    <citation type="journal article" date="2017" name="Nat. Ecol. Evol.">
        <title>Genome expansion and lineage-specific genetic innovations in the forest pathogenic fungi Armillaria.</title>
        <authorList>
            <person name="Sipos G."/>
            <person name="Prasanna A.N."/>
            <person name="Walter M.C."/>
            <person name="O'Connor E."/>
            <person name="Balint B."/>
            <person name="Krizsan K."/>
            <person name="Kiss B."/>
            <person name="Hess J."/>
            <person name="Varga T."/>
            <person name="Slot J."/>
            <person name="Riley R."/>
            <person name="Boka B."/>
            <person name="Rigling D."/>
            <person name="Barry K."/>
            <person name="Lee J."/>
            <person name="Mihaltcheva S."/>
            <person name="LaButti K."/>
            <person name="Lipzen A."/>
            <person name="Waldron R."/>
            <person name="Moloney N.M."/>
            <person name="Sperisen C."/>
            <person name="Kredics L."/>
            <person name="Vagvoelgyi C."/>
            <person name="Patrignani A."/>
            <person name="Fitzpatrick D."/>
            <person name="Nagy I."/>
            <person name="Doyle S."/>
            <person name="Anderson J.B."/>
            <person name="Grigoriev I.V."/>
            <person name="Gueldener U."/>
            <person name="Muensterkoetter M."/>
            <person name="Nagy L.G."/>
        </authorList>
    </citation>
    <scope>NUCLEOTIDE SEQUENCE [LARGE SCALE GENOMIC DNA]</scope>
    <source>
        <strain evidence="2">Ar21-2</strain>
    </source>
</reference>
<keyword evidence="2" id="KW-1185">Reference proteome</keyword>
<gene>
    <name evidence="1" type="ORF">ARMGADRAFT_605706</name>
</gene>
<evidence type="ECO:0000313" key="2">
    <source>
        <dbReference type="Proteomes" id="UP000217790"/>
    </source>
</evidence>
<evidence type="ECO:0000313" key="1">
    <source>
        <dbReference type="EMBL" id="PBK84562.1"/>
    </source>
</evidence>
<sequence>MHCLVDGQRCLLSFHLDRPDSWRGSLVHVGSAVAKVVVRCPEGYHYSEVSLQVIPEVTSTATVFLGMDWLLAYLTATRFVKGSRLSSIDLSGLNDLHSTLSVPMSPLFFWSLSPLKKIIVGFPCYSSNTCLQGCAPVNGVQPVYSFQQIVNSSESGHPFSRSL</sequence>
<proteinExistence type="predicted"/>